<dbReference type="AlphaFoldDB" id="A0A062VA12"/>
<organism evidence="1 2">
    <name type="scientific">Candidatus Methanoperedens nitratireducens</name>
    <dbReference type="NCBI Taxonomy" id="1392998"/>
    <lineage>
        <taxon>Archaea</taxon>
        <taxon>Methanobacteriati</taxon>
        <taxon>Methanobacteriota</taxon>
        <taxon>Stenosarchaea group</taxon>
        <taxon>Methanomicrobia</taxon>
        <taxon>Methanosarcinales</taxon>
        <taxon>ANME-2 cluster</taxon>
        <taxon>Candidatus Methanoperedentaceae</taxon>
        <taxon>Candidatus Methanoperedens</taxon>
    </lineage>
</organism>
<gene>
    <name evidence="1" type="ORF">ANME2D_00988</name>
</gene>
<dbReference type="EMBL" id="JMIY01000002">
    <property type="protein sequence ID" value="KCZ72559.1"/>
    <property type="molecule type" value="Genomic_DNA"/>
</dbReference>
<comment type="caution">
    <text evidence="1">The sequence shown here is derived from an EMBL/GenBank/DDBJ whole genome shotgun (WGS) entry which is preliminary data.</text>
</comment>
<dbReference type="SUPFAM" id="SSF143100">
    <property type="entry name" value="TTHA1013/TTHA0281-like"/>
    <property type="match status" value="1"/>
</dbReference>
<dbReference type="OrthoDB" id="91989at2157"/>
<proteinExistence type="predicted"/>
<accession>A0A062VA12</accession>
<reference evidence="1 2" key="1">
    <citation type="journal article" date="2013" name="Nature">
        <title>Anaerobic oxidation of methane coupled to nitrate reduction in a novel archaeal lineage.</title>
        <authorList>
            <person name="Haroon M.F."/>
            <person name="Hu S."/>
            <person name="Shi Y."/>
            <person name="Imelfort M."/>
            <person name="Keller J."/>
            <person name="Hugenholtz P."/>
            <person name="Yuan Z."/>
            <person name="Tyson G.W."/>
        </authorList>
    </citation>
    <scope>NUCLEOTIDE SEQUENCE [LARGE SCALE GENOMIC DNA]</scope>
    <source>
        <strain evidence="1 2">ANME-2d</strain>
    </source>
</reference>
<keyword evidence="2" id="KW-1185">Reference proteome</keyword>
<sequence>MQRIIKAEIYFDGESYCARTLDIDVFTQGKTLDEVIKNLKEAVALHLEDEVGYGLQGQSSILAMMEVAV</sequence>
<name>A0A062VA12_9EURY</name>
<dbReference type="Proteomes" id="UP000027153">
    <property type="component" value="Unassembled WGS sequence"/>
</dbReference>
<evidence type="ECO:0000313" key="2">
    <source>
        <dbReference type="Proteomes" id="UP000027153"/>
    </source>
</evidence>
<dbReference type="Gene3D" id="3.30.160.250">
    <property type="match status" value="1"/>
</dbReference>
<protein>
    <recommendedName>
        <fullName evidence="3">HicB-like antitoxin of toxin-antitoxin system domain-containing protein</fullName>
    </recommendedName>
</protein>
<dbReference type="RefSeq" id="WP_048089454.1">
    <property type="nucleotide sequence ID" value="NZ_JMIY01000002.1"/>
</dbReference>
<dbReference type="InterPro" id="IPR035069">
    <property type="entry name" value="TTHA1013/TTHA0281-like"/>
</dbReference>
<evidence type="ECO:0008006" key="3">
    <source>
        <dbReference type="Google" id="ProtNLM"/>
    </source>
</evidence>
<evidence type="ECO:0000313" key="1">
    <source>
        <dbReference type="EMBL" id="KCZ72559.1"/>
    </source>
</evidence>